<feature type="region of interest" description="Disordered" evidence="5">
    <location>
        <begin position="36"/>
        <end position="68"/>
    </location>
</feature>
<evidence type="ECO:0000256" key="4">
    <source>
        <dbReference type="SAM" id="Coils"/>
    </source>
</evidence>
<feature type="coiled-coil region" evidence="4">
    <location>
        <begin position="445"/>
        <end position="498"/>
    </location>
</feature>
<comment type="subcellular location">
    <subcellularLocation>
        <location evidence="1">Cell projection</location>
        <location evidence="1">Cilium</location>
    </subcellularLocation>
</comment>
<organism evidence="7 8">
    <name type="scientific">Diabrotica balteata</name>
    <name type="common">Banded cucumber beetle</name>
    <dbReference type="NCBI Taxonomy" id="107213"/>
    <lineage>
        <taxon>Eukaryota</taxon>
        <taxon>Metazoa</taxon>
        <taxon>Ecdysozoa</taxon>
        <taxon>Arthropoda</taxon>
        <taxon>Hexapoda</taxon>
        <taxon>Insecta</taxon>
        <taxon>Pterygota</taxon>
        <taxon>Neoptera</taxon>
        <taxon>Endopterygota</taxon>
        <taxon>Coleoptera</taxon>
        <taxon>Polyphaga</taxon>
        <taxon>Cucujiformia</taxon>
        <taxon>Chrysomeloidea</taxon>
        <taxon>Chrysomelidae</taxon>
        <taxon>Galerucinae</taxon>
        <taxon>Diabroticina</taxon>
        <taxon>Diabroticites</taxon>
        <taxon>Diabrotica</taxon>
    </lineage>
</organism>
<keyword evidence="2 4" id="KW-0175">Coiled coil</keyword>
<protein>
    <recommendedName>
        <fullName evidence="6">CCDC113/CCDC96 coiled-coil domain-containing protein</fullName>
    </recommendedName>
</protein>
<feature type="compositionally biased region" description="Acidic residues" evidence="5">
    <location>
        <begin position="99"/>
        <end position="119"/>
    </location>
</feature>
<evidence type="ECO:0000256" key="5">
    <source>
        <dbReference type="SAM" id="MobiDB-lite"/>
    </source>
</evidence>
<keyword evidence="8" id="KW-1185">Reference proteome</keyword>
<proteinExistence type="predicted"/>
<evidence type="ECO:0000313" key="7">
    <source>
        <dbReference type="EMBL" id="CAH1286532.1"/>
    </source>
</evidence>
<name>A0A9P0E1R8_DIABA</name>
<sequence length="592" mass="69975">MTEESQKIYLEATGTKHPVLDDEKLQRVVELEGRIKNETHVDEKSLDSKEISGDAKTSEPPDGFDPLKSISFSFMEAPAYDFPRRVLLSVDRDDDISGLFDNLDDDKDADQSAEESLTEEEYRYEEQKRPRQSIVSYTLKYDFDRRYEDSLDEHRFKEALTYEMKIPSLGMEMWEEEEEEKEEEVEESVISEESESSLPRSVHVERYHLIAKQLNRSKVVNLVLERKLALYFRRRKMPYVFVPEDLPDLAIKRYKRVLDNLDYVCTNATRQRENIINELSRLRQTKKEKSVHLHQMFSELQAREKEIGHGLINTKTGKEMPDGYVDHQLSRQKKDMEEKYKLVVKWIRLTKMVSEKENAIKAVDKVDEGHYLSHFVKLKAENRLRADKIEEQEVELMKYRKKSEETIQILAHIREKIGAFRSDIQDAIEENSFLERNKEVIRGSLNDTKHERDRYRQLRTKLEEESGLLPHPHLVADMKESQQEFEELKKELKYLREGYRLSMNQTKNIRQKLKDREEIIAARESRLMSKKKTKFPLSTSSFYRKPGFFQPTLPQNAMKDVLTDFKINITKIQYPADSSVKVLKSKGSRINR</sequence>
<evidence type="ECO:0000256" key="3">
    <source>
        <dbReference type="ARBA" id="ARBA00023273"/>
    </source>
</evidence>
<dbReference type="Proteomes" id="UP001153709">
    <property type="component" value="Chromosome 9"/>
</dbReference>
<dbReference type="GO" id="GO:0036064">
    <property type="term" value="C:ciliary basal body"/>
    <property type="evidence" value="ECO:0007669"/>
    <property type="project" value="TreeGrafter"/>
</dbReference>
<evidence type="ECO:0000313" key="8">
    <source>
        <dbReference type="Proteomes" id="UP001153709"/>
    </source>
</evidence>
<dbReference type="InterPro" id="IPR025254">
    <property type="entry name" value="CCDC113/CCDC96_CC"/>
</dbReference>
<evidence type="ECO:0000256" key="1">
    <source>
        <dbReference type="ARBA" id="ARBA00004138"/>
    </source>
</evidence>
<dbReference type="GO" id="GO:0060271">
    <property type="term" value="P:cilium assembly"/>
    <property type="evidence" value="ECO:0007669"/>
    <property type="project" value="TreeGrafter"/>
</dbReference>
<evidence type="ECO:0000256" key="2">
    <source>
        <dbReference type="ARBA" id="ARBA00023054"/>
    </source>
</evidence>
<dbReference type="PANTHER" id="PTHR15654:SF1">
    <property type="entry name" value="COILED-COIL DOMAIN-CONTAINING PROTEIN 96"/>
    <property type="match status" value="1"/>
</dbReference>
<reference evidence="7" key="1">
    <citation type="submission" date="2022-01" db="EMBL/GenBank/DDBJ databases">
        <authorList>
            <person name="King R."/>
        </authorList>
    </citation>
    <scope>NUCLEOTIDE SEQUENCE</scope>
</reference>
<feature type="compositionally biased region" description="Basic and acidic residues" evidence="5">
    <location>
        <begin position="36"/>
        <end position="59"/>
    </location>
</feature>
<accession>A0A9P0E1R8</accession>
<keyword evidence="3" id="KW-0966">Cell projection</keyword>
<dbReference type="PANTHER" id="PTHR15654">
    <property type="entry name" value="COILED-COIL DOMAIN-CONTAINING PROTEIN 113-RELATED"/>
    <property type="match status" value="1"/>
</dbReference>
<dbReference type="AlphaFoldDB" id="A0A9P0E1R8"/>
<dbReference type="InterPro" id="IPR051885">
    <property type="entry name" value="CC_CF"/>
</dbReference>
<dbReference type="Pfam" id="PF13870">
    <property type="entry name" value="CCDC113_CCDC96_CC"/>
    <property type="match status" value="1"/>
</dbReference>
<feature type="region of interest" description="Disordered" evidence="5">
    <location>
        <begin position="99"/>
        <end position="127"/>
    </location>
</feature>
<dbReference type="EMBL" id="OU898284">
    <property type="protein sequence ID" value="CAH1286532.1"/>
    <property type="molecule type" value="Genomic_DNA"/>
</dbReference>
<feature type="domain" description="CCDC113/CCDC96 coiled-coil" evidence="6">
    <location>
        <begin position="337"/>
        <end position="499"/>
    </location>
</feature>
<gene>
    <name evidence="7" type="ORF">DIABBA_LOCUS13581</name>
</gene>
<evidence type="ECO:0000259" key="6">
    <source>
        <dbReference type="Pfam" id="PF13870"/>
    </source>
</evidence>
<dbReference type="OrthoDB" id="10254794at2759"/>
<dbReference type="GO" id="GO:0005930">
    <property type="term" value="C:axoneme"/>
    <property type="evidence" value="ECO:0007669"/>
    <property type="project" value="TreeGrafter"/>
</dbReference>